<dbReference type="Proteomes" id="UP001165565">
    <property type="component" value="Unassembled WGS sequence"/>
</dbReference>
<evidence type="ECO:0000256" key="6">
    <source>
        <dbReference type="RuleBase" id="RU003983"/>
    </source>
</evidence>
<accession>A0AA41ZBL7</accession>
<comment type="cofactor">
    <cofactor evidence="6">
        <name>Zn(2+)</name>
        <dbReference type="ChEBI" id="CHEBI:29105"/>
    </cofactor>
    <text evidence="6">Binds 1 zinc ion per subunit.</text>
</comment>
<sequence>MRKVHIVAATLLLAPITPAIAAAPTGLSVESLEVLRSYDQRLATIGWRLATANAALCDARAPATGAVLHAITQYEVVTEAAARRAFDFATPVAIEAVVAESPAARAGLRANDAVAAIDGHPLTATAKPPSVVDRDAALAAIARGGETVRFTIVRDRERRDVSVAATPGCAATFEVVLGPEMTAQSDGRVVQIGVRFLERYRDEKVAVVAAHELAHIVLRHRARLEAAGVKGGLFGELGRNARLSQRAEEEADRLGVHLLYNAGYDPAVAARFWRAHGGEIDGGFFRSRTHPATKLRVAAIEAEAATLAAAPPRPSTPALVAQRDQPMK</sequence>
<dbReference type="PANTHER" id="PTHR22726">
    <property type="entry name" value="METALLOENDOPEPTIDASE OMA1"/>
    <property type="match status" value="1"/>
</dbReference>
<dbReference type="InterPro" id="IPR051156">
    <property type="entry name" value="Mito/Outer_Membr_Metalloprot"/>
</dbReference>
<keyword evidence="4 6" id="KW-0862">Zinc</keyword>
<dbReference type="SMART" id="SM00228">
    <property type="entry name" value="PDZ"/>
    <property type="match status" value="1"/>
</dbReference>
<dbReference type="PROSITE" id="PS50106">
    <property type="entry name" value="PDZ"/>
    <property type="match status" value="1"/>
</dbReference>
<feature type="signal peptide" evidence="7">
    <location>
        <begin position="1"/>
        <end position="21"/>
    </location>
</feature>
<dbReference type="PANTHER" id="PTHR22726:SF1">
    <property type="entry name" value="METALLOENDOPEPTIDASE OMA1, MITOCHONDRIAL"/>
    <property type="match status" value="1"/>
</dbReference>
<dbReference type="GO" id="GO:0016020">
    <property type="term" value="C:membrane"/>
    <property type="evidence" value="ECO:0007669"/>
    <property type="project" value="TreeGrafter"/>
</dbReference>
<evidence type="ECO:0000256" key="4">
    <source>
        <dbReference type="ARBA" id="ARBA00022833"/>
    </source>
</evidence>
<evidence type="ECO:0000259" key="8">
    <source>
        <dbReference type="PROSITE" id="PS50106"/>
    </source>
</evidence>
<dbReference type="InterPro" id="IPR001915">
    <property type="entry name" value="Peptidase_M48"/>
</dbReference>
<dbReference type="Gene3D" id="2.30.42.10">
    <property type="match status" value="1"/>
</dbReference>
<keyword evidence="5 6" id="KW-0482">Metalloprotease</keyword>
<evidence type="ECO:0000256" key="3">
    <source>
        <dbReference type="ARBA" id="ARBA00022801"/>
    </source>
</evidence>
<dbReference type="RefSeq" id="WP_265269742.1">
    <property type="nucleotide sequence ID" value="NZ_JANFAV010000012.1"/>
</dbReference>
<dbReference type="Pfam" id="PF01435">
    <property type="entry name" value="Peptidase_M48"/>
    <property type="match status" value="1"/>
</dbReference>
<evidence type="ECO:0000256" key="1">
    <source>
        <dbReference type="ARBA" id="ARBA00022670"/>
    </source>
</evidence>
<evidence type="ECO:0000256" key="5">
    <source>
        <dbReference type="ARBA" id="ARBA00023049"/>
    </source>
</evidence>
<dbReference type="Pfam" id="PF17820">
    <property type="entry name" value="PDZ_6"/>
    <property type="match status" value="1"/>
</dbReference>
<feature type="domain" description="PDZ" evidence="8">
    <location>
        <begin position="92"/>
        <end position="156"/>
    </location>
</feature>
<dbReference type="InterPro" id="IPR001478">
    <property type="entry name" value="PDZ"/>
</dbReference>
<dbReference type="EMBL" id="JANFAV010000012">
    <property type="protein sequence ID" value="MCW6536322.1"/>
    <property type="molecule type" value="Genomic_DNA"/>
</dbReference>
<keyword evidence="1 6" id="KW-0645">Protease</keyword>
<comment type="similarity">
    <text evidence="6">Belongs to the peptidase M48 family.</text>
</comment>
<organism evidence="9 10">
    <name type="scientific">Sphingomonas lycopersici</name>
    <dbReference type="NCBI Taxonomy" id="2951807"/>
    <lineage>
        <taxon>Bacteria</taxon>
        <taxon>Pseudomonadati</taxon>
        <taxon>Pseudomonadota</taxon>
        <taxon>Alphaproteobacteria</taxon>
        <taxon>Sphingomonadales</taxon>
        <taxon>Sphingomonadaceae</taxon>
        <taxon>Sphingomonas</taxon>
    </lineage>
</organism>
<evidence type="ECO:0000256" key="7">
    <source>
        <dbReference type="SAM" id="SignalP"/>
    </source>
</evidence>
<dbReference type="CDD" id="cd07342">
    <property type="entry name" value="M48C_Oma1_like"/>
    <property type="match status" value="1"/>
</dbReference>
<proteinExistence type="inferred from homology"/>
<protein>
    <submittedName>
        <fullName evidence="9">M48 family metallopeptidase</fullName>
    </submittedName>
</protein>
<dbReference type="AlphaFoldDB" id="A0AA41ZBL7"/>
<dbReference type="GO" id="GO:0046872">
    <property type="term" value="F:metal ion binding"/>
    <property type="evidence" value="ECO:0007669"/>
    <property type="project" value="UniProtKB-KW"/>
</dbReference>
<gene>
    <name evidence="9" type="ORF">NEE01_16205</name>
</gene>
<keyword evidence="3 6" id="KW-0378">Hydrolase</keyword>
<keyword evidence="7" id="KW-0732">Signal</keyword>
<evidence type="ECO:0000313" key="10">
    <source>
        <dbReference type="Proteomes" id="UP001165565"/>
    </source>
</evidence>
<dbReference type="GO" id="GO:0051603">
    <property type="term" value="P:proteolysis involved in protein catabolic process"/>
    <property type="evidence" value="ECO:0007669"/>
    <property type="project" value="TreeGrafter"/>
</dbReference>
<feature type="chain" id="PRO_5041246730" evidence="7">
    <location>
        <begin position="22"/>
        <end position="328"/>
    </location>
</feature>
<evidence type="ECO:0000313" key="9">
    <source>
        <dbReference type="EMBL" id="MCW6536322.1"/>
    </source>
</evidence>
<reference evidence="9" key="1">
    <citation type="submission" date="2022-06" db="EMBL/GenBank/DDBJ databases">
        <title>Sphingomonas sp. nov. isolated from rhizosphere soil of tomato.</title>
        <authorList>
            <person name="Dong H."/>
            <person name="Gao R."/>
        </authorList>
    </citation>
    <scope>NUCLEOTIDE SEQUENCE</scope>
    <source>
        <strain evidence="9">MMSM24</strain>
    </source>
</reference>
<evidence type="ECO:0000256" key="2">
    <source>
        <dbReference type="ARBA" id="ARBA00022723"/>
    </source>
</evidence>
<dbReference type="GO" id="GO:0004222">
    <property type="term" value="F:metalloendopeptidase activity"/>
    <property type="evidence" value="ECO:0007669"/>
    <property type="project" value="InterPro"/>
</dbReference>
<dbReference type="InterPro" id="IPR036034">
    <property type="entry name" value="PDZ_sf"/>
</dbReference>
<keyword evidence="2" id="KW-0479">Metal-binding</keyword>
<keyword evidence="10" id="KW-1185">Reference proteome</keyword>
<comment type="caution">
    <text evidence="9">The sequence shown here is derived from an EMBL/GenBank/DDBJ whole genome shotgun (WGS) entry which is preliminary data.</text>
</comment>
<dbReference type="SUPFAM" id="SSF50156">
    <property type="entry name" value="PDZ domain-like"/>
    <property type="match status" value="1"/>
</dbReference>
<dbReference type="InterPro" id="IPR041489">
    <property type="entry name" value="PDZ_6"/>
</dbReference>
<name>A0AA41ZBL7_9SPHN</name>